<dbReference type="RefSeq" id="WP_276302871.1">
    <property type="nucleotide sequence ID" value="NZ_CP119992.1"/>
</dbReference>
<reference evidence="1 2" key="1">
    <citation type="journal article" date="2019" name="Int. J. Syst. Evol. Microbiol.">
        <title>The Global Catalogue of Microorganisms (GCM) 10K type strain sequencing project: providing services to taxonomists for standard genome sequencing and annotation.</title>
        <authorList>
            <consortium name="The Broad Institute Genomics Platform"/>
            <consortium name="The Broad Institute Genome Sequencing Center for Infectious Disease"/>
            <person name="Wu L."/>
            <person name="Ma J."/>
        </authorList>
    </citation>
    <scope>NUCLEOTIDE SEQUENCE [LARGE SCALE GENOMIC DNA]</scope>
    <source>
        <strain evidence="1 2">PSR21</strain>
    </source>
</reference>
<evidence type="ECO:0000313" key="2">
    <source>
        <dbReference type="Proteomes" id="UP001596547"/>
    </source>
</evidence>
<dbReference type="Pfam" id="PF19102">
    <property type="entry name" value="DUF5789"/>
    <property type="match status" value="1"/>
</dbReference>
<evidence type="ECO:0000313" key="1">
    <source>
        <dbReference type="EMBL" id="MFC7317893.1"/>
    </source>
</evidence>
<dbReference type="GeneID" id="79315424"/>
<name>A0ABD6ADB0_9EURY</name>
<gene>
    <name evidence="1" type="ORF">ACFQPE_13990</name>
</gene>
<sequence>MARTVKLSRVGTVLADHDYPTSRDRAVSAFGDVTVLLADGEANLGRTLTEVTSDSFDSADELELELYSHLPVAAVGEPGQSEGEG</sequence>
<dbReference type="InterPro" id="IPR043899">
    <property type="entry name" value="DUF5789"/>
</dbReference>
<keyword evidence="2" id="KW-1185">Reference proteome</keyword>
<proteinExistence type="predicted"/>
<comment type="caution">
    <text evidence="1">The sequence shown here is derived from an EMBL/GenBank/DDBJ whole genome shotgun (WGS) entry which is preliminary data.</text>
</comment>
<protein>
    <submittedName>
        <fullName evidence="1">Uncharacterized protein</fullName>
    </submittedName>
</protein>
<accession>A0ABD6ADB0</accession>
<organism evidence="1 2">
    <name type="scientific">Halomarina halobia</name>
    <dbReference type="NCBI Taxonomy" id="3033386"/>
    <lineage>
        <taxon>Archaea</taxon>
        <taxon>Methanobacteriati</taxon>
        <taxon>Methanobacteriota</taxon>
        <taxon>Stenosarchaea group</taxon>
        <taxon>Halobacteria</taxon>
        <taxon>Halobacteriales</taxon>
        <taxon>Natronomonadaceae</taxon>
        <taxon>Halomarina</taxon>
    </lineage>
</organism>
<dbReference type="AlphaFoldDB" id="A0ABD6ADB0"/>
<dbReference type="Proteomes" id="UP001596547">
    <property type="component" value="Unassembled WGS sequence"/>
</dbReference>
<dbReference type="EMBL" id="JBHTBF010000002">
    <property type="protein sequence ID" value="MFC7317893.1"/>
    <property type="molecule type" value="Genomic_DNA"/>
</dbReference>